<protein>
    <submittedName>
        <fullName evidence="1">Uncharacterized protein</fullName>
    </submittedName>
</protein>
<evidence type="ECO:0000313" key="1">
    <source>
        <dbReference type="EMBL" id="KKL86079.1"/>
    </source>
</evidence>
<sequence>MKKIWTDKLKIGDWVIMGILSERGKFQGRFKVARVRGYDFDNFEELDLDKGDIKIIGEGEITKSDGIVNVLNKKELKALNIFRIKLKTLKGLEDDTIKKTY</sequence>
<dbReference type="EMBL" id="LAZR01021219">
    <property type="protein sequence ID" value="KKL86079.1"/>
    <property type="molecule type" value="Genomic_DNA"/>
</dbReference>
<name>A0A0F9FI41_9ZZZZ</name>
<dbReference type="AlphaFoldDB" id="A0A0F9FI41"/>
<proteinExistence type="predicted"/>
<comment type="caution">
    <text evidence="1">The sequence shown here is derived from an EMBL/GenBank/DDBJ whole genome shotgun (WGS) entry which is preliminary data.</text>
</comment>
<reference evidence="1" key="1">
    <citation type="journal article" date="2015" name="Nature">
        <title>Complex archaea that bridge the gap between prokaryotes and eukaryotes.</title>
        <authorList>
            <person name="Spang A."/>
            <person name="Saw J.H."/>
            <person name="Jorgensen S.L."/>
            <person name="Zaremba-Niedzwiedzka K."/>
            <person name="Martijn J."/>
            <person name="Lind A.E."/>
            <person name="van Eijk R."/>
            <person name="Schleper C."/>
            <person name="Guy L."/>
            <person name="Ettema T.J."/>
        </authorList>
    </citation>
    <scope>NUCLEOTIDE SEQUENCE</scope>
</reference>
<accession>A0A0F9FI41</accession>
<organism evidence="1">
    <name type="scientific">marine sediment metagenome</name>
    <dbReference type="NCBI Taxonomy" id="412755"/>
    <lineage>
        <taxon>unclassified sequences</taxon>
        <taxon>metagenomes</taxon>
        <taxon>ecological metagenomes</taxon>
    </lineage>
</organism>
<gene>
    <name evidence="1" type="ORF">LCGC14_1948310</name>
</gene>